<dbReference type="InterPro" id="IPR011022">
    <property type="entry name" value="Arrestin_C-like"/>
</dbReference>
<dbReference type="GO" id="GO:0030674">
    <property type="term" value="F:protein-macromolecule adaptor activity"/>
    <property type="evidence" value="ECO:0007669"/>
    <property type="project" value="TreeGrafter"/>
</dbReference>
<accession>A0A9P8PPU1</accession>
<dbReference type="Proteomes" id="UP000769528">
    <property type="component" value="Unassembled WGS sequence"/>
</dbReference>
<feature type="compositionally biased region" description="Low complexity" evidence="1">
    <location>
        <begin position="899"/>
        <end position="914"/>
    </location>
</feature>
<dbReference type="PANTHER" id="PTHR11188:SF174">
    <property type="entry name" value="ARRESTIN-RELATED TRAFFICKING ADAPTER 10-RELATED"/>
    <property type="match status" value="1"/>
</dbReference>
<dbReference type="AlphaFoldDB" id="A0A9P8PPU1"/>
<feature type="region of interest" description="Disordered" evidence="1">
    <location>
        <begin position="885"/>
        <end position="916"/>
    </location>
</feature>
<dbReference type="PANTHER" id="PTHR11188">
    <property type="entry name" value="ARRESTIN DOMAIN CONTAINING PROTEIN"/>
    <property type="match status" value="1"/>
</dbReference>
<sequence length="947" mass="105022">MSNFFPIDKDFEITDDTRPLTQTGTIKVYIQLAEKNLFVQGFEPQEYQERPPALLRGSLVLRVLKTSKIKSISLTLKGNARTEWPEGIPPKKQDYYEENSLINHTWPFYTHSSDNNSSGADFHKSPDDSTITHSHSSLNAISDLGFSIDDNSSINLSDNGSIKSSSNNALSILKRTTSPSPSGTRHRSNSLLSSFNLPVIGNNNNNQQSSAIDLTNSNTNDPSQHFVFQPGDYYYNFEHPIPSSTPETINAAFGSVSYQLAVMIERIGAFKSNIASTLPIKIIRTKSDESVEDSEPIAISRDWEDQLHYDIIVASKSMILNAYLPMAFKIVPLDKLKLHRIRVFITENIEYWCKNKKVHRMEPTKKILLLEHKAPPPPDLPADADAKAKKMGNLLTSDGYDITAKEFEFQVYIPRKVNNRQTLHPNTSYSNIKSHHWIKICLRLSRIIDGKPKHYEISIDSPIHVLDPLCSHANTLLPAYGIPQFDSANQNHESNIYFPKNIVNSPPLSPQAEPVLEFINNNNQNSIQIALETSMGKRRTSSTSSNIFPTFETSLSANVYKPTNLDNGLTSPQAVPVSPANSPPPRPIHLIRRPSYDPPAFDADISPPPVMRDLSPNVERLSHTETDILSFNNHGGIGFAYGIDSMMNDVPRDPPTYDDYLKEESRSNILDNDPPDISISRSSESPKPNDINDGDIGDGFKFDGIDPNMPASVIRSTSPGAQLLRANIRSQNASPRVSPVASPRASIELRANDEHTNNGHDLDAILLEDRNHLTFDSNVAQDGLSRFSSRSPTNSAIDNRLSFDDIADMQPLLKTSTSNSSTSNPFTNIPYGSDLNASRDSLSRRESSSVDITALYSKRTPFVRKFSTSATPILSALDSLRIDEETDENRNKSEDSLVTGNSFTSTNLTTNNGNSRDDLLLKQINDGIGADSNINNGVLNTISENVS</sequence>
<organism evidence="3 4">
    <name type="scientific">Wickerhamomyces mucosus</name>
    <dbReference type="NCBI Taxonomy" id="1378264"/>
    <lineage>
        <taxon>Eukaryota</taxon>
        <taxon>Fungi</taxon>
        <taxon>Dikarya</taxon>
        <taxon>Ascomycota</taxon>
        <taxon>Saccharomycotina</taxon>
        <taxon>Saccharomycetes</taxon>
        <taxon>Phaffomycetales</taxon>
        <taxon>Wickerhamomycetaceae</taxon>
        <taxon>Wickerhamomyces</taxon>
    </lineage>
</organism>
<evidence type="ECO:0000313" key="3">
    <source>
        <dbReference type="EMBL" id="KAH3676001.1"/>
    </source>
</evidence>
<proteinExistence type="predicted"/>
<dbReference type="GO" id="GO:0031625">
    <property type="term" value="F:ubiquitin protein ligase binding"/>
    <property type="evidence" value="ECO:0007669"/>
    <property type="project" value="TreeGrafter"/>
</dbReference>
<name>A0A9P8PPU1_9ASCO</name>
<gene>
    <name evidence="3" type="ORF">WICMUC_002297</name>
</gene>
<feature type="domain" description="Arrestin C-terminal-like" evidence="2">
    <location>
        <begin position="303"/>
        <end position="470"/>
    </location>
</feature>
<protein>
    <recommendedName>
        <fullName evidence="2">Arrestin C-terminal-like domain-containing protein</fullName>
    </recommendedName>
</protein>
<evidence type="ECO:0000313" key="4">
    <source>
        <dbReference type="Proteomes" id="UP000769528"/>
    </source>
</evidence>
<feature type="compositionally biased region" description="Basic and acidic residues" evidence="1">
    <location>
        <begin position="885"/>
        <end position="895"/>
    </location>
</feature>
<evidence type="ECO:0000256" key="1">
    <source>
        <dbReference type="SAM" id="MobiDB-lite"/>
    </source>
</evidence>
<feature type="region of interest" description="Disordered" evidence="1">
    <location>
        <begin position="665"/>
        <end position="694"/>
    </location>
</feature>
<dbReference type="EMBL" id="JAEUBF010000681">
    <property type="protein sequence ID" value="KAH3676001.1"/>
    <property type="molecule type" value="Genomic_DNA"/>
</dbReference>
<dbReference type="InterPro" id="IPR050357">
    <property type="entry name" value="Arrestin_domain-protein"/>
</dbReference>
<evidence type="ECO:0000259" key="2">
    <source>
        <dbReference type="SMART" id="SM01017"/>
    </source>
</evidence>
<dbReference type="InterPro" id="IPR014752">
    <property type="entry name" value="Arrestin-like_C"/>
</dbReference>
<dbReference type="InterPro" id="IPR011021">
    <property type="entry name" value="Arrestin-like_N"/>
</dbReference>
<comment type="caution">
    <text evidence="3">The sequence shown here is derived from an EMBL/GenBank/DDBJ whole genome shotgun (WGS) entry which is preliminary data.</text>
</comment>
<dbReference type="OrthoDB" id="2238745at2759"/>
<reference evidence="3" key="2">
    <citation type="submission" date="2021-01" db="EMBL/GenBank/DDBJ databases">
        <authorList>
            <person name="Schikora-Tamarit M.A."/>
        </authorList>
    </citation>
    <scope>NUCLEOTIDE SEQUENCE</scope>
    <source>
        <strain evidence="3">CBS6341</strain>
    </source>
</reference>
<dbReference type="Gene3D" id="2.60.40.640">
    <property type="match status" value="2"/>
</dbReference>
<dbReference type="GO" id="GO:0005829">
    <property type="term" value="C:cytosol"/>
    <property type="evidence" value="ECO:0007669"/>
    <property type="project" value="TreeGrafter"/>
</dbReference>
<dbReference type="SUPFAM" id="SSF81296">
    <property type="entry name" value="E set domains"/>
    <property type="match status" value="1"/>
</dbReference>
<dbReference type="GO" id="GO:0070086">
    <property type="term" value="P:ubiquitin-dependent endocytosis"/>
    <property type="evidence" value="ECO:0007669"/>
    <property type="project" value="TreeGrafter"/>
</dbReference>
<dbReference type="InterPro" id="IPR014756">
    <property type="entry name" value="Ig_E-set"/>
</dbReference>
<reference evidence="3" key="1">
    <citation type="journal article" date="2021" name="Open Biol.">
        <title>Shared evolutionary footprints suggest mitochondrial oxidative damage underlies multiple complex I losses in fungi.</title>
        <authorList>
            <person name="Schikora-Tamarit M.A."/>
            <person name="Marcet-Houben M."/>
            <person name="Nosek J."/>
            <person name="Gabaldon T."/>
        </authorList>
    </citation>
    <scope>NUCLEOTIDE SEQUENCE</scope>
    <source>
        <strain evidence="3">CBS6341</strain>
    </source>
</reference>
<dbReference type="Pfam" id="PF02752">
    <property type="entry name" value="Arrestin_C"/>
    <property type="match status" value="1"/>
</dbReference>
<dbReference type="Pfam" id="PF00339">
    <property type="entry name" value="Arrestin_N"/>
    <property type="match status" value="1"/>
</dbReference>
<keyword evidence="4" id="KW-1185">Reference proteome</keyword>
<feature type="compositionally biased region" description="Low complexity" evidence="1">
    <location>
        <begin position="815"/>
        <end position="824"/>
    </location>
</feature>
<dbReference type="SMART" id="SM01017">
    <property type="entry name" value="Arrestin_C"/>
    <property type="match status" value="1"/>
</dbReference>
<feature type="region of interest" description="Disordered" evidence="1">
    <location>
        <begin position="814"/>
        <end position="843"/>
    </location>
</feature>